<organism evidence="1 2">
    <name type="scientific">Colocasia esculenta</name>
    <name type="common">Wild taro</name>
    <name type="synonym">Arum esculentum</name>
    <dbReference type="NCBI Taxonomy" id="4460"/>
    <lineage>
        <taxon>Eukaryota</taxon>
        <taxon>Viridiplantae</taxon>
        <taxon>Streptophyta</taxon>
        <taxon>Embryophyta</taxon>
        <taxon>Tracheophyta</taxon>
        <taxon>Spermatophyta</taxon>
        <taxon>Magnoliopsida</taxon>
        <taxon>Liliopsida</taxon>
        <taxon>Araceae</taxon>
        <taxon>Aroideae</taxon>
        <taxon>Colocasieae</taxon>
        <taxon>Colocasia</taxon>
    </lineage>
</organism>
<protein>
    <submittedName>
        <fullName evidence="1">Uncharacterized protein</fullName>
    </submittedName>
</protein>
<accession>A0A843U4I1</accession>
<sequence length="154" mass="17336">MVLLEPTAILNAFTPDIRYSWMAAAQLAFFISWRSSRYGRMDSNPDLPLVGKKKHEHRSATQSFTEISTASAPSCGTYSLSFRWILCMSIVCLDPRMRRKLAFVSSVFRSIGEPTFGIPIIVAMSEGRKGRLHGLILKRSPSKRVIRLTRSEIG</sequence>
<keyword evidence="2" id="KW-1185">Reference proteome</keyword>
<gene>
    <name evidence="1" type="ORF">Taro_009287</name>
</gene>
<reference evidence="1" key="1">
    <citation type="submission" date="2017-07" db="EMBL/GenBank/DDBJ databases">
        <title>Taro Niue Genome Assembly and Annotation.</title>
        <authorList>
            <person name="Atibalentja N."/>
            <person name="Keating K."/>
            <person name="Fields C.J."/>
        </authorList>
    </citation>
    <scope>NUCLEOTIDE SEQUENCE</scope>
    <source>
        <strain evidence="1">Niue_2</strain>
        <tissue evidence="1">Leaf</tissue>
    </source>
</reference>
<evidence type="ECO:0000313" key="2">
    <source>
        <dbReference type="Proteomes" id="UP000652761"/>
    </source>
</evidence>
<dbReference type="EMBL" id="NMUH01000321">
    <property type="protein sequence ID" value="MQL76890.1"/>
    <property type="molecule type" value="Genomic_DNA"/>
</dbReference>
<proteinExistence type="predicted"/>
<dbReference type="AlphaFoldDB" id="A0A843U4I1"/>
<evidence type="ECO:0000313" key="1">
    <source>
        <dbReference type="EMBL" id="MQL76890.1"/>
    </source>
</evidence>
<comment type="caution">
    <text evidence="1">The sequence shown here is derived from an EMBL/GenBank/DDBJ whole genome shotgun (WGS) entry which is preliminary data.</text>
</comment>
<dbReference type="Proteomes" id="UP000652761">
    <property type="component" value="Unassembled WGS sequence"/>
</dbReference>
<name>A0A843U4I1_COLES</name>